<feature type="region of interest" description="Disordered" evidence="1">
    <location>
        <begin position="45"/>
        <end position="104"/>
    </location>
</feature>
<feature type="compositionally biased region" description="Basic and acidic residues" evidence="1">
    <location>
        <begin position="62"/>
        <end position="99"/>
    </location>
</feature>
<name>A0A9P8C5M3_9HELO</name>
<protein>
    <submittedName>
        <fullName evidence="2">Uncharacterized protein</fullName>
    </submittedName>
</protein>
<proteinExistence type="predicted"/>
<evidence type="ECO:0000313" key="3">
    <source>
        <dbReference type="Proteomes" id="UP000824998"/>
    </source>
</evidence>
<dbReference type="EMBL" id="MU251465">
    <property type="protein sequence ID" value="KAG9234375.1"/>
    <property type="molecule type" value="Genomic_DNA"/>
</dbReference>
<accession>A0A9P8C5M3</accession>
<keyword evidence="3" id="KW-1185">Reference proteome</keyword>
<reference evidence="2" key="1">
    <citation type="journal article" date="2021" name="IMA Fungus">
        <title>Genomic characterization of three marine fungi, including Emericellopsis atlantica sp. nov. with signatures of a generalist lifestyle and marine biomass degradation.</title>
        <authorList>
            <person name="Hagestad O.C."/>
            <person name="Hou L."/>
            <person name="Andersen J.H."/>
            <person name="Hansen E.H."/>
            <person name="Altermark B."/>
            <person name="Li C."/>
            <person name="Kuhnert E."/>
            <person name="Cox R.J."/>
            <person name="Crous P.W."/>
            <person name="Spatafora J.W."/>
            <person name="Lail K."/>
            <person name="Amirebrahimi M."/>
            <person name="Lipzen A."/>
            <person name="Pangilinan J."/>
            <person name="Andreopoulos W."/>
            <person name="Hayes R.D."/>
            <person name="Ng V."/>
            <person name="Grigoriev I.V."/>
            <person name="Jackson S.A."/>
            <person name="Sutton T.D.S."/>
            <person name="Dobson A.D.W."/>
            <person name="Rama T."/>
        </authorList>
    </citation>
    <scope>NUCLEOTIDE SEQUENCE</scope>
    <source>
        <strain evidence="2">TRa018bII</strain>
    </source>
</reference>
<gene>
    <name evidence="2" type="ORF">BJ875DRAFT_15169</name>
</gene>
<organism evidence="2 3">
    <name type="scientific">Amylocarpus encephaloides</name>
    <dbReference type="NCBI Taxonomy" id="45428"/>
    <lineage>
        <taxon>Eukaryota</taxon>
        <taxon>Fungi</taxon>
        <taxon>Dikarya</taxon>
        <taxon>Ascomycota</taxon>
        <taxon>Pezizomycotina</taxon>
        <taxon>Leotiomycetes</taxon>
        <taxon>Helotiales</taxon>
        <taxon>Helotiales incertae sedis</taxon>
        <taxon>Amylocarpus</taxon>
    </lineage>
</organism>
<evidence type="ECO:0000256" key="1">
    <source>
        <dbReference type="SAM" id="MobiDB-lite"/>
    </source>
</evidence>
<comment type="caution">
    <text evidence="2">The sequence shown here is derived from an EMBL/GenBank/DDBJ whole genome shotgun (WGS) entry which is preliminary data.</text>
</comment>
<dbReference type="Proteomes" id="UP000824998">
    <property type="component" value="Unassembled WGS sequence"/>
</dbReference>
<dbReference type="AlphaFoldDB" id="A0A9P8C5M3"/>
<evidence type="ECO:0000313" key="2">
    <source>
        <dbReference type="EMBL" id="KAG9234375.1"/>
    </source>
</evidence>
<sequence length="208" mass="22988">MAAHATRYPGPLVALSPLLDRMKCAPFILASIYILRCKKRLRKGIRGEGGEGGRGGKGGKARKGEKGGRGEKGEKGGRGEKGEKGGRGGKGGKEEKEASLKNTSGENLRGSWCWVQMERNFTVEMIPHPRQVYDWCNDDVTPQEKGRRLVTRTLDCKTYRLMVAIGVSSWIRALGSFFEEVDFGYELQKSTSYGPLPSARPLTRVLRK</sequence>